<keyword evidence="3" id="KW-1185">Reference proteome</keyword>
<keyword evidence="1" id="KW-0175">Coiled coil</keyword>
<organism evidence="2 3">
    <name type="scientific">Halalkalibacter alkaliphilus</name>
    <dbReference type="NCBI Taxonomy" id="2917993"/>
    <lineage>
        <taxon>Bacteria</taxon>
        <taxon>Bacillati</taxon>
        <taxon>Bacillota</taxon>
        <taxon>Bacilli</taxon>
        <taxon>Bacillales</taxon>
        <taxon>Bacillaceae</taxon>
        <taxon>Halalkalibacter</taxon>
    </lineage>
</organism>
<gene>
    <name evidence="2" type="ORF">MF646_01295</name>
</gene>
<dbReference type="Proteomes" id="UP001139150">
    <property type="component" value="Unassembled WGS sequence"/>
</dbReference>
<sequence length="169" mass="19801">MVAKKETNNSNNGFVKDWWSQFNFIEEFEARTLQAFDSQKEWIEGTKEQLNQFEENSKKMTTEWKTSTQSLLENYNSAFGVQNYQEWLNKIEDISHKSQSIATLPSKASLELLSKSNEQLQDAFANAIAQNQKMREKSTNAFEGVFDQWKQTQPQMFKFFDFYATTNAK</sequence>
<dbReference type="EMBL" id="JAKRYL010000001">
    <property type="protein sequence ID" value="MCL7745743.1"/>
    <property type="molecule type" value="Genomic_DNA"/>
</dbReference>
<dbReference type="Pfam" id="PF09602">
    <property type="entry name" value="PhaP_Bmeg"/>
    <property type="match status" value="1"/>
</dbReference>
<evidence type="ECO:0000256" key="1">
    <source>
        <dbReference type="SAM" id="Coils"/>
    </source>
</evidence>
<proteinExistence type="predicted"/>
<protein>
    <recommendedName>
        <fullName evidence="4">Polyhydroxyalkanoic acid inclusion protein PhaP</fullName>
    </recommendedName>
</protein>
<dbReference type="AlphaFoldDB" id="A0A9X1ZW53"/>
<comment type="caution">
    <text evidence="2">The sequence shown here is derived from an EMBL/GenBank/DDBJ whole genome shotgun (WGS) entry which is preliminary data.</text>
</comment>
<evidence type="ECO:0008006" key="4">
    <source>
        <dbReference type="Google" id="ProtNLM"/>
    </source>
</evidence>
<evidence type="ECO:0000313" key="2">
    <source>
        <dbReference type="EMBL" id="MCL7745743.1"/>
    </source>
</evidence>
<name>A0A9X1ZW53_9BACI</name>
<dbReference type="RefSeq" id="WP_250094671.1">
    <property type="nucleotide sequence ID" value="NZ_JAKRYL010000001.1"/>
</dbReference>
<accession>A0A9X1ZW53</accession>
<evidence type="ECO:0000313" key="3">
    <source>
        <dbReference type="Proteomes" id="UP001139150"/>
    </source>
</evidence>
<feature type="coiled-coil region" evidence="1">
    <location>
        <begin position="110"/>
        <end position="137"/>
    </location>
</feature>
<dbReference type="InterPro" id="IPR011728">
    <property type="entry name" value="PhaP_Bmeg"/>
</dbReference>
<reference evidence="2" key="1">
    <citation type="submission" date="2022-02" db="EMBL/GenBank/DDBJ databases">
        <title>Halalkalibacter sp. nov. isolated from Lonar Lake, India.</title>
        <authorList>
            <person name="Joshi A."/>
            <person name="Thite S."/>
            <person name="Lodha T."/>
        </authorList>
    </citation>
    <scope>NUCLEOTIDE SEQUENCE</scope>
    <source>
        <strain evidence="2">MEB205</strain>
    </source>
</reference>